<evidence type="ECO:0000313" key="2">
    <source>
        <dbReference type="Proteomes" id="UP000614058"/>
    </source>
</evidence>
<proteinExistence type="predicted"/>
<evidence type="ECO:0000313" key="1">
    <source>
        <dbReference type="EMBL" id="MBK0395293.1"/>
    </source>
</evidence>
<organism evidence="1 2">
    <name type="scientific">Kingella bonacorsii</name>
    <dbReference type="NCBI Taxonomy" id="2796361"/>
    <lineage>
        <taxon>Bacteria</taxon>
        <taxon>Pseudomonadati</taxon>
        <taxon>Pseudomonadota</taxon>
        <taxon>Betaproteobacteria</taxon>
        <taxon>Neisseriales</taxon>
        <taxon>Neisseriaceae</taxon>
        <taxon>Kingella</taxon>
    </lineage>
</organism>
<accession>A0ABS1BQ23</accession>
<gene>
    <name evidence="1" type="ORF">JDW22_01500</name>
</gene>
<dbReference type="Proteomes" id="UP000614058">
    <property type="component" value="Unassembled WGS sequence"/>
</dbReference>
<dbReference type="RefSeq" id="WP_200521245.1">
    <property type="nucleotide sequence ID" value="NZ_JAEHNZ010000001.1"/>
</dbReference>
<keyword evidence="2" id="KW-1185">Reference proteome</keyword>
<protein>
    <submittedName>
        <fullName evidence="1">Uncharacterized protein</fullName>
    </submittedName>
</protein>
<name>A0ABS1BQ23_9NEIS</name>
<reference evidence="1 2" key="1">
    <citation type="journal article" date="2021" name="Pathogens">
        <title>Isolation and Characterization of Kingella bonacorsii sp. nov., A Novel Kingella Species Detected in a Stable Periodontitis Subject.</title>
        <authorList>
            <person name="Antezack A."/>
            <person name="Boxberger M."/>
            <person name="Rolland C."/>
            <person name="Monnet-Corti V."/>
            <person name="La Scola B."/>
        </authorList>
    </citation>
    <scope>NUCLEOTIDE SEQUENCE [LARGE SCALE GENOMIC DNA]</scope>
    <source>
        <strain evidence="1 2">Marseille-Q4569</strain>
    </source>
</reference>
<sequence>MMGFLVVGWGSLKKSLAYGGGFQAAYMVGGMAGVYQYAIRAGVSG</sequence>
<comment type="caution">
    <text evidence="1">The sequence shown here is derived from an EMBL/GenBank/DDBJ whole genome shotgun (WGS) entry which is preliminary data.</text>
</comment>
<dbReference type="EMBL" id="JAEHNZ010000001">
    <property type="protein sequence ID" value="MBK0395293.1"/>
    <property type="molecule type" value="Genomic_DNA"/>
</dbReference>